<gene>
    <name evidence="1" type="ORF">CAP_6002</name>
</gene>
<evidence type="ECO:0000313" key="1">
    <source>
        <dbReference type="EMBL" id="EYF08241.1"/>
    </source>
</evidence>
<dbReference type="AlphaFoldDB" id="A0A017TI01"/>
<dbReference type="EMBL" id="ASRX01000005">
    <property type="protein sequence ID" value="EYF08241.1"/>
    <property type="molecule type" value="Genomic_DNA"/>
</dbReference>
<proteinExistence type="predicted"/>
<sequence length="45" mass="4836">MWDNPRPGVALSLQQVASLFQQAAVSLHQAEEPAPARRNPAAGVR</sequence>
<reference evidence="1 2" key="1">
    <citation type="submission" date="2013-05" db="EMBL/GenBank/DDBJ databases">
        <title>Genome assembly of Chondromyces apiculatus DSM 436.</title>
        <authorList>
            <person name="Sharma G."/>
            <person name="Khatri I."/>
            <person name="Kaur C."/>
            <person name="Mayilraj S."/>
            <person name="Subramanian S."/>
        </authorList>
    </citation>
    <scope>NUCLEOTIDE SEQUENCE [LARGE SCALE GENOMIC DNA]</scope>
    <source>
        <strain evidence="1 2">DSM 436</strain>
    </source>
</reference>
<name>A0A017TI01_9BACT</name>
<organism evidence="1 2">
    <name type="scientific">Chondromyces apiculatus DSM 436</name>
    <dbReference type="NCBI Taxonomy" id="1192034"/>
    <lineage>
        <taxon>Bacteria</taxon>
        <taxon>Pseudomonadati</taxon>
        <taxon>Myxococcota</taxon>
        <taxon>Polyangia</taxon>
        <taxon>Polyangiales</taxon>
        <taxon>Polyangiaceae</taxon>
        <taxon>Chondromyces</taxon>
    </lineage>
</organism>
<keyword evidence="2" id="KW-1185">Reference proteome</keyword>
<accession>A0A017TI01</accession>
<comment type="caution">
    <text evidence="1">The sequence shown here is derived from an EMBL/GenBank/DDBJ whole genome shotgun (WGS) entry which is preliminary data.</text>
</comment>
<dbReference type="Proteomes" id="UP000019678">
    <property type="component" value="Unassembled WGS sequence"/>
</dbReference>
<evidence type="ECO:0000313" key="2">
    <source>
        <dbReference type="Proteomes" id="UP000019678"/>
    </source>
</evidence>
<protein>
    <submittedName>
        <fullName evidence="1">Uncharacterized protein</fullName>
    </submittedName>
</protein>